<reference evidence="2" key="1">
    <citation type="journal article" date="2021" name="bioRxiv">
        <title>Whole Genome Assembly and Annotation of Northern Wild Rice, Zizania palustris L., Supports a Whole Genome Duplication in the Zizania Genus.</title>
        <authorList>
            <person name="Haas M."/>
            <person name="Kono T."/>
            <person name="Macchietto M."/>
            <person name="Millas R."/>
            <person name="McGilp L."/>
            <person name="Shao M."/>
            <person name="Duquette J."/>
            <person name="Hirsch C.N."/>
            <person name="Kimball J."/>
        </authorList>
    </citation>
    <scope>NUCLEOTIDE SEQUENCE</scope>
    <source>
        <tissue evidence="2">Fresh leaf tissue</tissue>
    </source>
</reference>
<comment type="caution">
    <text evidence="2">The sequence shown here is derived from an EMBL/GenBank/DDBJ whole genome shotgun (WGS) entry which is preliminary data.</text>
</comment>
<protein>
    <submittedName>
        <fullName evidence="2">Uncharacterized protein</fullName>
    </submittedName>
</protein>
<reference evidence="2" key="2">
    <citation type="submission" date="2021-02" db="EMBL/GenBank/DDBJ databases">
        <authorList>
            <person name="Kimball J.A."/>
            <person name="Haas M.W."/>
            <person name="Macchietto M."/>
            <person name="Kono T."/>
            <person name="Duquette J."/>
            <person name="Shao M."/>
        </authorList>
    </citation>
    <scope>NUCLEOTIDE SEQUENCE</scope>
    <source>
        <tissue evidence="2">Fresh leaf tissue</tissue>
    </source>
</reference>
<feature type="region of interest" description="Disordered" evidence="1">
    <location>
        <begin position="1"/>
        <end position="42"/>
    </location>
</feature>
<feature type="compositionally biased region" description="Basic and acidic residues" evidence="1">
    <location>
        <begin position="32"/>
        <end position="42"/>
    </location>
</feature>
<gene>
    <name evidence="2" type="ORF">GUJ93_ZPchr0013g35562</name>
</gene>
<evidence type="ECO:0000313" key="3">
    <source>
        <dbReference type="Proteomes" id="UP000729402"/>
    </source>
</evidence>
<dbReference type="EMBL" id="JAAALK010000079">
    <property type="protein sequence ID" value="KAG8100093.1"/>
    <property type="molecule type" value="Genomic_DNA"/>
</dbReference>
<evidence type="ECO:0000256" key="1">
    <source>
        <dbReference type="SAM" id="MobiDB-lite"/>
    </source>
</evidence>
<proteinExistence type="predicted"/>
<sequence>MGCRLRRESQATWRPGTAGPTQVTSSLRAHTQRRENHEPWRDGFTDMWPGIVEHRTAKQRAPVGVRAWVAGRMTRGGR</sequence>
<name>A0A8J6C5F7_ZIZPA</name>
<feature type="compositionally biased region" description="Polar residues" evidence="1">
    <location>
        <begin position="19"/>
        <end position="29"/>
    </location>
</feature>
<accession>A0A8J6C5F7</accession>
<dbReference type="Proteomes" id="UP000729402">
    <property type="component" value="Unassembled WGS sequence"/>
</dbReference>
<dbReference type="AlphaFoldDB" id="A0A8J6C5F7"/>
<evidence type="ECO:0000313" key="2">
    <source>
        <dbReference type="EMBL" id="KAG8100093.1"/>
    </source>
</evidence>
<organism evidence="2 3">
    <name type="scientific">Zizania palustris</name>
    <name type="common">Northern wild rice</name>
    <dbReference type="NCBI Taxonomy" id="103762"/>
    <lineage>
        <taxon>Eukaryota</taxon>
        <taxon>Viridiplantae</taxon>
        <taxon>Streptophyta</taxon>
        <taxon>Embryophyta</taxon>
        <taxon>Tracheophyta</taxon>
        <taxon>Spermatophyta</taxon>
        <taxon>Magnoliopsida</taxon>
        <taxon>Liliopsida</taxon>
        <taxon>Poales</taxon>
        <taxon>Poaceae</taxon>
        <taxon>BOP clade</taxon>
        <taxon>Oryzoideae</taxon>
        <taxon>Oryzeae</taxon>
        <taxon>Zizaniinae</taxon>
        <taxon>Zizania</taxon>
    </lineage>
</organism>
<keyword evidence="3" id="KW-1185">Reference proteome</keyword>